<name>A0A9D4V2Y0_ADICA</name>
<evidence type="ECO:0000313" key="1">
    <source>
        <dbReference type="EMBL" id="KAI5078589.1"/>
    </source>
</evidence>
<sequence length="109" mass="12009">MCLENLVVGMKKHDNGDVALHLKIPLIAPEQDCYHALKHPMHSGRISLCILSGTGLLRAAIEHFAVPNASNSNIVRVLLNHFAALNNSNLNRTTTSNKVLKFFTALLRN</sequence>
<reference evidence="1" key="1">
    <citation type="submission" date="2021-01" db="EMBL/GenBank/DDBJ databases">
        <title>Adiantum capillus-veneris genome.</title>
        <authorList>
            <person name="Fang Y."/>
            <person name="Liao Q."/>
        </authorList>
    </citation>
    <scope>NUCLEOTIDE SEQUENCE</scope>
    <source>
        <strain evidence="1">H3</strain>
        <tissue evidence="1">Leaf</tissue>
    </source>
</reference>
<accession>A0A9D4V2Y0</accession>
<proteinExistence type="predicted"/>
<gene>
    <name evidence="1" type="ORF">GOP47_0006260</name>
</gene>
<comment type="caution">
    <text evidence="1">The sequence shown here is derived from an EMBL/GenBank/DDBJ whole genome shotgun (WGS) entry which is preliminary data.</text>
</comment>
<keyword evidence="2" id="KW-1185">Reference proteome</keyword>
<dbReference type="Proteomes" id="UP000886520">
    <property type="component" value="Chromosome 6"/>
</dbReference>
<dbReference type="EMBL" id="JABFUD020000006">
    <property type="protein sequence ID" value="KAI5078589.1"/>
    <property type="molecule type" value="Genomic_DNA"/>
</dbReference>
<dbReference type="AlphaFoldDB" id="A0A9D4V2Y0"/>
<protein>
    <submittedName>
        <fullName evidence="1">Uncharacterized protein</fullName>
    </submittedName>
</protein>
<organism evidence="1 2">
    <name type="scientific">Adiantum capillus-veneris</name>
    <name type="common">Maidenhair fern</name>
    <dbReference type="NCBI Taxonomy" id="13818"/>
    <lineage>
        <taxon>Eukaryota</taxon>
        <taxon>Viridiplantae</taxon>
        <taxon>Streptophyta</taxon>
        <taxon>Embryophyta</taxon>
        <taxon>Tracheophyta</taxon>
        <taxon>Polypodiopsida</taxon>
        <taxon>Polypodiidae</taxon>
        <taxon>Polypodiales</taxon>
        <taxon>Pteridineae</taxon>
        <taxon>Pteridaceae</taxon>
        <taxon>Vittarioideae</taxon>
        <taxon>Adiantum</taxon>
    </lineage>
</organism>
<evidence type="ECO:0000313" key="2">
    <source>
        <dbReference type="Proteomes" id="UP000886520"/>
    </source>
</evidence>